<dbReference type="PANTHER" id="PTHR30055">
    <property type="entry name" value="HTH-TYPE TRANSCRIPTIONAL REGULATOR RUTR"/>
    <property type="match status" value="1"/>
</dbReference>
<dbReference type="PRINTS" id="PR00455">
    <property type="entry name" value="HTHTETR"/>
</dbReference>
<keyword evidence="1" id="KW-0805">Transcription regulation</keyword>
<accession>A0A239YYY7</accession>
<reference evidence="6 7" key="1">
    <citation type="submission" date="2017-06" db="EMBL/GenBank/DDBJ databases">
        <authorList>
            <consortium name="Pathogen Informatics"/>
        </authorList>
    </citation>
    <scope>NUCLEOTIDE SEQUENCE [LARGE SCALE GENOMIC DNA]</scope>
    <source>
        <strain evidence="6 7">NCTC13015</strain>
    </source>
</reference>
<dbReference type="InterPro" id="IPR050109">
    <property type="entry name" value="HTH-type_TetR-like_transc_reg"/>
</dbReference>
<dbReference type="Pfam" id="PF00440">
    <property type="entry name" value="TetR_N"/>
    <property type="match status" value="1"/>
</dbReference>
<dbReference type="InterPro" id="IPR054129">
    <property type="entry name" value="DesT_TetR_C"/>
</dbReference>
<dbReference type="PROSITE" id="PS50977">
    <property type="entry name" value="HTH_TETR_2"/>
    <property type="match status" value="1"/>
</dbReference>
<organism evidence="6 7">
    <name type="scientific">Corynebacterium imitans</name>
    <dbReference type="NCBI Taxonomy" id="156978"/>
    <lineage>
        <taxon>Bacteria</taxon>
        <taxon>Bacillati</taxon>
        <taxon>Actinomycetota</taxon>
        <taxon>Actinomycetes</taxon>
        <taxon>Mycobacteriales</taxon>
        <taxon>Corynebacteriaceae</taxon>
        <taxon>Corynebacterium</taxon>
    </lineage>
</organism>
<dbReference type="GO" id="GO:0000976">
    <property type="term" value="F:transcription cis-regulatory region binding"/>
    <property type="evidence" value="ECO:0007669"/>
    <property type="project" value="TreeGrafter"/>
</dbReference>
<evidence type="ECO:0000256" key="4">
    <source>
        <dbReference type="PROSITE-ProRule" id="PRU00335"/>
    </source>
</evidence>
<dbReference type="InterPro" id="IPR001647">
    <property type="entry name" value="HTH_TetR"/>
</dbReference>
<keyword evidence="2 4" id="KW-0238">DNA-binding</keyword>
<protein>
    <submittedName>
        <fullName evidence="6">Transcriptional regulator</fullName>
    </submittedName>
</protein>
<feature type="domain" description="HTH tetR-type" evidence="5">
    <location>
        <begin position="28"/>
        <end position="88"/>
    </location>
</feature>
<name>A0A239YYY7_9CORY</name>
<evidence type="ECO:0000256" key="3">
    <source>
        <dbReference type="ARBA" id="ARBA00023163"/>
    </source>
</evidence>
<evidence type="ECO:0000259" key="5">
    <source>
        <dbReference type="PROSITE" id="PS50977"/>
    </source>
</evidence>
<dbReference type="EMBL" id="LT906467">
    <property type="protein sequence ID" value="SNV63930.1"/>
    <property type="molecule type" value="Genomic_DNA"/>
</dbReference>
<feature type="DNA-binding region" description="H-T-H motif" evidence="4">
    <location>
        <begin position="51"/>
        <end position="70"/>
    </location>
</feature>
<dbReference type="AlphaFoldDB" id="A0A239YYY7"/>
<gene>
    <name evidence="6" type="primary">tetC</name>
    <name evidence="6" type="ORF">SAMEA4535761_00845</name>
</gene>
<proteinExistence type="predicted"/>
<dbReference type="Proteomes" id="UP000215374">
    <property type="component" value="Chromosome 1"/>
</dbReference>
<evidence type="ECO:0000256" key="2">
    <source>
        <dbReference type="ARBA" id="ARBA00023125"/>
    </source>
</evidence>
<keyword evidence="3" id="KW-0804">Transcription</keyword>
<evidence type="ECO:0000256" key="1">
    <source>
        <dbReference type="ARBA" id="ARBA00023015"/>
    </source>
</evidence>
<dbReference type="SUPFAM" id="SSF46689">
    <property type="entry name" value="Homeodomain-like"/>
    <property type="match status" value="1"/>
</dbReference>
<dbReference type="Gene3D" id="1.10.357.10">
    <property type="entry name" value="Tetracycline Repressor, domain 2"/>
    <property type="match status" value="1"/>
</dbReference>
<dbReference type="Pfam" id="PF21943">
    <property type="entry name" value="TetR_C_46"/>
    <property type="match status" value="1"/>
</dbReference>
<dbReference type="InterPro" id="IPR036271">
    <property type="entry name" value="Tet_transcr_reg_TetR-rel_C_sf"/>
</dbReference>
<dbReference type="GO" id="GO:0003700">
    <property type="term" value="F:DNA-binding transcription factor activity"/>
    <property type="evidence" value="ECO:0007669"/>
    <property type="project" value="TreeGrafter"/>
</dbReference>
<dbReference type="InterPro" id="IPR009057">
    <property type="entry name" value="Homeodomain-like_sf"/>
</dbReference>
<dbReference type="InterPro" id="IPR023772">
    <property type="entry name" value="DNA-bd_HTH_TetR-type_CS"/>
</dbReference>
<sequence>MVAKTLNTRPWLAVRKLEGMARQRMTGAQRRDQLIHVGCAAFAERGLDGISVEELAARAEVSKPAIYEHFGGKEGLYRAVIEQEMAKLEDRIFTVIQHGRWRERIEKGVVAVLTYVEEETDGFIIIARGQPPGEKPSYATLLNRVTSQVSALLEQAFTQRGLDASVAMLYGQALVGTVSNTALWWLDKRQPDKYETAAHIANMCWNGLRGLEAQPHIVPFELEANTGSKDD</sequence>
<evidence type="ECO:0000313" key="7">
    <source>
        <dbReference type="Proteomes" id="UP000215374"/>
    </source>
</evidence>
<dbReference type="PROSITE" id="PS01081">
    <property type="entry name" value="HTH_TETR_1"/>
    <property type="match status" value="1"/>
</dbReference>
<dbReference type="PANTHER" id="PTHR30055:SF227">
    <property type="entry name" value="TRANSCRIPTIONAL REGULATORY PROTEIN (PROBABLY TETR-FAMILY)-RELATED"/>
    <property type="match status" value="1"/>
</dbReference>
<evidence type="ECO:0000313" key="6">
    <source>
        <dbReference type="EMBL" id="SNV63930.1"/>
    </source>
</evidence>
<dbReference type="SUPFAM" id="SSF48498">
    <property type="entry name" value="Tetracyclin repressor-like, C-terminal domain"/>
    <property type="match status" value="1"/>
</dbReference>